<evidence type="ECO:0000313" key="1">
    <source>
        <dbReference type="EMBL" id="OQD96944.1"/>
    </source>
</evidence>
<dbReference type="EMBL" id="MDYO01000014">
    <property type="protein sequence ID" value="OQD96944.1"/>
    <property type="molecule type" value="Genomic_DNA"/>
</dbReference>
<protein>
    <submittedName>
        <fullName evidence="1">Uncharacterized protein</fullName>
    </submittedName>
</protein>
<reference evidence="2" key="1">
    <citation type="journal article" date="2017" name="Nat. Microbiol.">
        <title>Global analysis of biosynthetic gene clusters reveals vast potential of secondary metabolite production in Penicillium species.</title>
        <authorList>
            <person name="Nielsen J.C."/>
            <person name="Grijseels S."/>
            <person name="Prigent S."/>
            <person name="Ji B."/>
            <person name="Dainat J."/>
            <person name="Nielsen K.F."/>
            <person name="Frisvad J.C."/>
            <person name="Workman M."/>
            <person name="Nielsen J."/>
        </authorList>
    </citation>
    <scope>NUCLEOTIDE SEQUENCE [LARGE SCALE GENOMIC DNA]</scope>
    <source>
        <strain evidence="2">IBT 29525</strain>
    </source>
</reference>
<dbReference type="Proteomes" id="UP000191612">
    <property type="component" value="Unassembled WGS sequence"/>
</dbReference>
<keyword evidence="2" id="KW-1185">Reference proteome</keyword>
<sequence length="245" mass="27140">MSASMASAVTFLIAAKNVPLGVLEAIIVAKEILDKVKEAAEDAEDVATVRILCHLAVSPKLNRSPRDSPSSVLLAKVSRFTERAMITNLTSWSQTSEDTSDSLRTNRIAVTWTHANTGPRQYRPTPIQALANTGPRQYGTRAGHAAANLCLWRFRYGSIFCDVQQLHEFYEALGALIFNNANWTYYSHKSCLERDFLGSDDKVRHHPALSLDPLPPDSQLPSRQPAADTKLTALNQWPTIGKCRH</sequence>
<name>A0A1V6R5X9_9EURO</name>
<evidence type="ECO:0000313" key="2">
    <source>
        <dbReference type="Proteomes" id="UP000191612"/>
    </source>
</evidence>
<accession>A0A1V6R5X9</accession>
<comment type="caution">
    <text evidence="1">The sequence shown here is derived from an EMBL/GenBank/DDBJ whole genome shotgun (WGS) entry which is preliminary data.</text>
</comment>
<proteinExistence type="predicted"/>
<dbReference type="AlphaFoldDB" id="A0A1V6R5X9"/>
<organism evidence="1 2">
    <name type="scientific">Penicillium solitum</name>
    <dbReference type="NCBI Taxonomy" id="60172"/>
    <lineage>
        <taxon>Eukaryota</taxon>
        <taxon>Fungi</taxon>
        <taxon>Dikarya</taxon>
        <taxon>Ascomycota</taxon>
        <taxon>Pezizomycotina</taxon>
        <taxon>Eurotiomycetes</taxon>
        <taxon>Eurotiomycetidae</taxon>
        <taxon>Eurotiales</taxon>
        <taxon>Aspergillaceae</taxon>
        <taxon>Penicillium</taxon>
    </lineage>
</organism>
<gene>
    <name evidence="1" type="ORF">PENSOL_c014G09087</name>
</gene>